<dbReference type="Pfam" id="PF03732">
    <property type="entry name" value="Retrotrans_gag"/>
    <property type="match status" value="1"/>
</dbReference>
<comment type="caution">
    <text evidence="3">The sequence shown here is derived from an EMBL/GenBank/DDBJ whole genome shotgun (WGS) entry which is preliminary data.</text>
</comment>
<feature type="region of interest" description="Disordered" evidence="1">
    <location>
        <begin position="207"/>
        <end position="258"/>
    </location>
</feature>
<feature type="compositionally biased region" description="Basic and acidic residues" evidence="1">
    <location>
        <begin position="207"/>
        <end position="232"/>
    </location>
</feature>
<gene>
    <name evidence="3" type="ORF">A2U01_0011768</name>
</gene>
<dbReference type="Proteomes" id="UP000265520">
    <property type="component" value="Unassembled WGS sequence"/>
</dbReference>
<organism evidence="3 4">
    <name type="scientific">Trifolium medium</name>
    <dbReference type="NCBI Taxonomy" id="97028"/>
    <lineage>
        <taxon>Eukaryota</taxon>
        <taxon>Viridiplantae</taxon>
        <taxon>Streptophyta</taxon>
        <taxon>Embryophyta</taxon>
        <taxon>Tracheophyta</taxon>
        <taxon>Spermatophyta</taxon>
        <taxon>Magnoliopsida</taxon>
        <taxon>eudicotyledons</taxon>
        <taxon>Gunneridae</taxon>
        <taxon>Pentapetalae</taxon>
        <taxon>rosids</taxon>
        <taxon>fabids</taxon>
        <taxon>Fabales</taxon>
        <taxon>Fabaceae</taxon>
        <taxon>Papilionoideae</taxon>
        <taxon>50 kb inversion clade</taxon>
        <taxon>NPAAA clade</taxon>
        <taxon>Hologalegina</taxon>
        <taxon>IRL clade</taxon>
        <taxon>Trifolieae</taxon>
        <taxon>Trifolium</taxon>
    </lineage>
</organism>
<protein>
    <submittedName>
        <fullName evidence="3">Zeon1 gag protein</fullName>
    </submittedName>
</protein>
<feature type="region of interest" description="Disordered" evidence="1">
    <location>
        <begin position="34"/>
        <end position="54"/>
    </location>
</feature>
<evidence type="ECO:0000313" key="4">
    <source>
        <dbReference type="Proteomes" id="UP000265520"/>
    </source>
</evidence>
<evidence type="ECO:0000259" key="2">
    <source>
        <dbReference type="Pfam" id="PF03732"/>
    </source>
</evidence>
<dbReference type="PANTHER" id="PTHR33223">
    <property type="entry name" value="CCHC-TYPE DOMAIN-CONTAINING PROTEIN"/>
    <property type="match status" value="1"/>
</dbReference>
<keyword evidence="4" id="KW-1185">Reference proteome</keyword>
<sequence>MDENSSLEENGGNMTLQQAINALHNLQAKVNNMEQEREHHGDNSDDETSETSQPLAQALWDTQVPPNFKIPHLPTFDGKTNPLEHLMAIGTQTSIIGAEEHLKCKLLSGTFKDAALRWYMNLPRNSITGYADFHKKFIHQFSGSKHVQVTSTTLFGIRQGHSENLREYLASIHNGLKAGQFNESVAQKPAVTMQEIMKRAECYIKGEESNAEKRNRDSREKPHDRRSPERYQRRGNQRNSGYQGRSSGRPYQQSWNSGQRTYRIEEEYTRLNDTKVHVLDEILNAGLAKLPPAPDHHMRLRPNLNEWCHYHRCKGHDTKKCYRLKDLIEKLISSGHLRKFLEKAAQGSLNRRTPPNSPRKS</sequence>
<reference evidence="3 4" key="1">
    <citation type="journal article" date="2018" name="Front. Plant Sci.">
        <title>Red Clover (Trifolium pratense) and Zigzag Clover (T. medium) - A Picture of Genomic Similarities and Differences.</title>
        <authorList>
            <person name="Dluhosova J."/>
            <person name="Istvanek J."/>
            <person name="Nedelnik J."/>
            <person name="Repkova J."/>
        </authorList>
    </citation>
    <scope>NUCLEOTIDE SEQUENCE [LARGE SCALE GENOMIC DNA]</scope>
    <source>
        <strain evidence="4">cv. 10/8</strain>
        <tissue evidence="3">Leaf</tissue>
    </source>
</reference>
<dbReference type="EMBL" id="LXQA010019181">
    <property type="protein sequence ID" value="MCH90845.1"/>
    <property type="molecule type" value="Genomic_DNA"/>
</dbReference>
<dbReference type="InterPro" id="IPR005162">
    <property type="entry name" value="Retrotrans_gag_dom"/>
</dbReference>
<feature type="domain" description="Retrotransposon gag" evidence="2">
    <location>
        <begin position="106"/>
        <end position="172"/>
    </location>
</feature>
<accession>A0A392MUY8</accession>
<evidence type="ECO:0000313" key="3">
    <source>
        <dbReference type="EMBL" id="MCH90845.1"/>
    </source>
</evidence>
<evidence type="ECO:0000256" key="1">
    <source>
        <dbReference type="SAM" id="MobiDB-lite"/>
    </source>
</evidence>
<dbReference type="PANTHER" id="PTHR33223:SF10">
    <property type="entry name" value="AMINOTRANSFERASE-LIKE PLANT MOBILE DOMAIN-CONTAINING PROTEIN"/>
    <property type="match status" value="1"/>
</dbReference>
<feature type="compositionally biased region" description="Polar residues" evidence="1">
    <location>
        <begin position="237"/>
        <end position="258"/>
    </location>
</feature>
<proteinExistence type="predicted"/>
<feature type="compositionally biased region" description="Basic and acidic residues" evidence="1">
    <location>
        <begin position="34"/>
        <end position="43"/>
    </location>
</feature>
<dbReference type="AlphaFoldDB" id="A0A392MUY8"/>
<name>A0A392MUY8_9FABA</name>